<evidence type="ECO:0000313" key="2">
    <source>
        <dbReference type="EMBL" id="OJJ60567.1"/>
    </source>
</evidence>
<dbReference type="EMBL" id="KV878584">
    <property type="protein sequence ID" value="OJJ60567.1"/>
    <property type="molecule type" value="Genomic_DNA"/>
</dbReference>
<feature type="signal peptide" evidence="1">
    <location>
        <begin position="1"/>
        <end position="19"/>
    </location>
</feature>
<proteinExistence type="predicted"/>
<dbReference type="VEuPathDB" id="FungiDB:ASPSYDRAFT_42335"/>
<sequence>MPSTVPFLLSIIVIGKCSALSVTERGRSKRTIAIAFNPRTNVEEGTMEDYLASEGAINKAFIIAWTHFPGVSG</sequence>
<name>A0A1L9TMB5_9EURO</name>
<feature type="chain" id="PRO_5012069665" evidence="1">
    <location>
        <begin position="20"/>
        <end position="73"/>
    </location>
</feature>
<gene>
    <name evidence="2" type="ORF">ASPSYDRAFT_42335</name>
</gene>
<dbReference type="RefSeq" id="XP_040704373.1">
    <property type="nucleotide sequence ID" value="XM_040846447.1"/>
</dbReference>
<evidence type="ECO:0000313" key="3">
    <source>
        <dbReference type="Proteomes" id="UP000184356"/>
    </source>
</evidence>
<dbReference type="GeneID" id="63762520"/>
<evidence type="ECO:0000256" key="1">
    <source>
        <dbReference type="SAM" id="SignalP"/>
    </source>
</evidence>
<organism evidence="2 3">
    <name type="scientific">Aspergillus sydowii CBS 593.65</name>
    <dbReference type="NCBI Taxonomy" id="1036612"/>
    <lineage>
        <taxon>Eukaryota</taxon>
        <taxon>Fungi</taxon>
        <taxon>Dikarya</taxon>
        <taxon>Ascomycota</taxon>
        <taxon>Pezizomycotina</taxon>
        <taxon>Eurotiomycetes</taxon>
        <taxon>Eurotiomycetidae</taxon>
        <taxon>Eurotiales</taxon>
        <taxon>Aspergillaceae</taxon>
        <taxon>Aspergillus</taxon>
        <taxon>Aspergillus subgen. Nidulantes</taxon>
    </lineage>
</organism>
<keyword evidence="3" id="KW-1185">Reference proteome</keyword>
<dbReference type="Proteomes" id="UP000184356">
    <property type="component" value="Unassembled WGS sequence"/>
</dbReference>
<accession>A0A1L9TMB5</accession>
<protein>
    <submittedName>
        <fullName evidence="2">Uncharacterized protein</fullName>
    </submittedName>
</protein>
<keyword evidence="1" id="KW-0732">Signal</keyword>
<reference evidence="3" key="1">
    <citation type="journal article" date="2017" name="Genome Biol.">
        <title>Comparative genomics reveals high biological diversity and specific adaptations in the industrially and medically important fungal genus Aspergillus.</title>
        <authorList>
            <person name="de Vries R.P."/>
            <person name="Riley R."/>
            <person name="Wiebenga A."/>
            <person name="Aguilar-Osorio G."/>
            <person name="Amillis S."/>
            <person name="Uchima C.A."/>
            <person name="Anderluh G."/>
            <person name="Asadollahi M."/>
            <person name="Askin M."/>
            <person name="Barry K."/>
            <person name="Battaglia E."/>
            <person name="Bayram O."/>
            <person name="Benocci T."/>
            <person name="Braus-Stromeyer S.A."/>
            <person name="Caldana C."/>
            <person name="Canovas D."/>
            <person name="Cerqueira G.C."/>
            <person name="Chen F."/>
            <person name="Chen W."/>
            <person name="Choi C."/>
            <person name="Clum A."/>
            <person name="Dos Santos R.A."/>
            <person name="Damasio A.R."/>
            <person name="Diallinas G."/>
            <person name="Emri T."/>
            <person name="Fekete E."/>
            <person name="Flipphi M."/>
            <person name="Freyberg S."/>
            <person name="Gallo A."/>
            <person name="Gournas C."/>
            <person name="Habgood R."/>
            <person name="Hainaut M."/>
            <person name="Harispe M.L."/>
            <person name="Henrissat B."/>
            <person name="Hilden K.S."/>
            <person name="Hope R."/>
            <person name="Hossain A."/>
            <person name="Karabika E."/>
            <person name="Karaffa L."/>
            <person name="Karanyi Z."/>
            <person name="Krasevec N."/>
            <person name="Kuo A."/>
            <person name="Kusch H."/>
            <person name="LaButti K."/>
            <person name="Lagendijk E.L."/>
            <person name="Lapidus A."/>
            <person name="Levasseur A."/>
            <person name="Lindquist E."/>
            <person name="Lipzen A."/>
            <person name="Logrieco A.F."/>
            <person name="MacCabe A."/>
            <person name="Maekelae M.R."/>
            <person name="Malavazi I."/>
            <person name="Melin P."/>
            <person name="Meyer V."/>
            <person name="Mielnichuk N."/>
            <person name="Miskei M."/>
            <person name="Molnar A.P."/>
            <person name="Mule G."/>
            <person name="Ngan C.Y."/>
            <person name="Orejas M."/>
            <person name="Orosz E."/>
            <person name="Ouedraogo J.P."/>
            <person name="Overkamp K.M."/>
            <person name="Park H.-S."/>
            <person name="Perrone G."/>
            <person name="Piumi F."/>
            <person name="Punt P.J."/>
            <person name="Ram A.F."/>
            <person name="Ramon A."/>
            <person name="Rauscher S."/>
            <person name="Record E."/>
            <person name="Riano-Pachon D.M."/>
            <person name="Robert V."/>
            <person name="Roehrig J."/>
            <person name="Ruller R."/>
            <person name="Salamov A."/>
            <person name="Salih N.S."/>
            <person name="Samson R.A."/>
            <person name="Sandor E."/>
            <person name="Sanguinetti M."/>
            <person name="Schuetze T."/>
            <person name="Sepcic K."/>
            <person name="Shelest E."/>
            <person name="Sherlock G."/>
            <person name="Sophianopoulou V."/>
            <person name="Squina F.M."/>
            <person name="Sun H."/>
            <person name="Susca A."/>
            <person name="Todd R.B."/>
            <person name="Tsang A."/>
            <person name="Unkles S.E."/>
            <person name="van de Wiele N."/>
            <person name="van Rossen-Uffink D."/>
            <person name="Oliveira J.V."/>
            <person name="Vesth T.C."/>
            <person name="Visser J."/>
            <person name="Yu J.-H."/>
            <person name="Zhou M."/>
            <person name="Andersen M.R."/>
            <person name="Archer D.B."/>
            <person name="Baker S.E."/>
            <person name="Benoit I."/>
            <person name="Brakhage A.A."/>
            <person name="Braus G.H."/>
            <person name="Fischer R."/>
            <person name="Frisvad J.C."/>
            <person name="Goldman G.H."/>
            <person name="Houbraken J."/>
            <person name="Oakley B."/>
            <person name="Pocsi I."/>
            <person name="Scazzocchio C."/>
            <person name="Seiboth B."/>
            <person name="vanKuyk P.A."/>
            <person name="Wortman J."/>
            <person name="Dyer P.S."/>
            <person name="Grigoriev I.V."/>
        </authorList>
    </citation>
    <scope>NUCLEOTIDE SEQUENCE [LARGE SCALE GENOMIC DNA]</scope>
    <source>
        <strain evidence="3">CBS 593.65</strain>
    </source>
</reference>
<dbReference type="AlphaFoldDB" id="A0A1L9TMB5"/>